<keyword evidence="2" id="KW-0479">Metal-binding</keyword>
<keyword evidence="4" id="KW-0460">Magnesium</keyword>
<dbReference type="Proteomes" id="UP001627154">
    <property type="component" value="Unassembled WGS sequence"/>
</dbReference>
<dbReference type="GO" id="GO:0046872">
    <property type="term" value="F:metal ion binding"/>
    <property type="evidence" value="ECO:0007669"/>
    <property type="project" value="UniProtKB-KW"/>
</dbReference>
<dbReference type="GO" id="GO:0016787">
    <property type="term" value="F:hydrolase activity"/>
    <property type="evidence" value="ECO:0007669"/>
    <property type="project" value="UniProtKB-KW"/>
</dbReference>
<comment type="caution">
    <text evidence="7">The sequence shown here is derived from an EMBL/GenBank/DDBJ whole genome shotgun (WGS) entry which is preliminary data.</text>
</comment>
<evidence type="ECO:0000256" key="3">
    <source>
        <dbReference type="ARBA" id="ARBA00022801"/>
    </source>
</evidence>
<evidence type="ECO:0000313" key="7">
    <source>
        <dbReference type="EMBL" id="KAL3393299.1"/>
    </source>
</evidence>
<keyword evidence="5" id="KW-0007">Acetylation</keyword>
<dbReference type="PANTHER" id="PTHR12103">
    <property type="entry name" value="5'-NUCLEOTIDASE DOMAIN-CONTAINING"/>
    <property type="match status" value="1"/>
</dbReference>
<dbReference type="Gene3D" id="3.40.50.1000">
    <property type="entry name" value="HAD superfamily/HAD-like"/>
    <property type="match status" value="1"/>
</dbReference>
<dbReference type="Pfam" id="PF05761">
    <property type="entry name" value="5_nucleotid"/>
    <property type="match status" value="1"/>
</dbReference>
<evidence type="ECO:0000313" key="8">
    <source>
        <dbReference type="Proteomes" id="UP001627154"/>
    </source>
</evidence>
<evidence type="ECO:0000256" key="4">
    <source>
        <dbReference type="ARBA" id="ARBA00022842"/>
    </source>
</evidence>
<keyword evidence="3" id="KW-0378">Hydrolase</keyword>
<comment type="similarity">
    <text evidence="1">Belongs to the 5'(3')-deoxyribonucleotidase family.</text>
</comment>
<dbReference type="InterPro" id="IPR023214">
    <property type="entry name" value="HAD_sf"/>
</dbReference>
<accession>A0ABD2WKK5</accession>
<dbReference type="AlphaFoldDB" id="A0ABD2WKK5"/>
<organism evidence="7 8">
    <name type="scientific">Trichogramma kaykai</name>
    <dbReference type="NCBI Taxonomy" id="54128"/>
    <lineage>
        <taxon>Eukaryota</taxon>
        <taxon>Metazoa</taxon>
        <taxon>Ecdysozoa</taxon>
        <taxon>Arthropoda</taxon>
        <taxon>Hexapoda</taxon>
        <taxon>Insecta</taxon>
        <taxon>Pterygota</taxon>
        <taxon>Neoptera</taxon>
        <taxon>Endopterygota</taxon>
        <taxon>Hymenoptera</taxon>
        <taxon>Apocrita</taxon>
        <taxon>Proctotrupomorpha</taxon>
        <taxon>Chalcidoidea</taxon>
        <taxon>Trichogrammatidae</taxon>
        <taxon>Trichogramma</taxon>
    </lineage>
</organism>
<dbReference type="PANTHER" id="PTHR12103:SF38">
    <property type="entry name" value="5'-NUCLEOTIDASE DOMAIN-CONTAINING PROTEIN 1"/>
    <property type="match status" value="1"/>
</dbReference>
<evidence type="ECO:0000256" key="1">
    <source>
        <dbReference type="ARBA" id="ARBA00009589"/>
    </source>
</evidence>
<evidence type="ECO:0000256" key="2">
    <source>
        <dbReference type="ARBA" id="ARBA00022723"/>
    </source>
</evidence>
<protein>
    <recommendedName>
        <fullName evidence="6">5'-nucleotidase domain-containing protein 1</fullName>
    </recommendedName>
</protein>
<dbReference type="SUPFAM" id="SSF56784">
    <property type="entry name" value="HAD-like"/>
    <property type="match status" value="1"/>
</dbReference>
<name>A0ABD2WKK5_9HYME</name>
<sequence length="488" mass="56475">MNVRKVLLASFNHFAKRKLLTTTKACSNFIGVRRLSSQFLNRNLQCDPKKMSIFRFSDYDCIGFDLDSTIVRYHITNLVLLEYDVITTFLIEKKGYHAKYLKEPLTHRDIDFIQKGLFFDFEKGNIVKLTPSGSVYKASHGTKMLNNDEIEKYYPNRQWMYGEIFSKNPLMTWNGPYSAKIRTLLDCFDMPAGLVFAKVVDALDTENGGKPLDQYNIWPDILDAFADMYSREQVQGGGGNFYPELKKNPAKYIHKCDPRTLEWIKKLKETKKTYLITGSNLDFVEVTTSYAFGENWKSLFDVIICYAKKPAFFTDNRPFYSLKNYFEDEVITAKDLKTGGIYNQGNWEELAQFFSNITGVDNPKCLYVGDNMLQDIYAPSCYASNCDTMVISEEQLAERLLNHDITHHHEDILTSKIWGSFFHMKENNVIKDSFWNFMIKKYSKLCIPKLEMVIDIPLNEPINCFIQEDGDKELSGYHPAKPVTLANI</sequence>
<evidence type="ECO:0000256" key="5">
    <source>
        <dbReference type="ARBA" id="ARBA00022990"/>
    </source>
</evidence>
<dbReference type="NCBIfam" id="TIGR02244">
    <property type="entry name" value="HAD-IG-Ncltidse"/>
    <property type="match status" value="1"/>
</dbReference>
<proteinExistence type="inferred from homology"/>
<gene>
    <name evidence="7" type="ORF">TKK_012181</name>
</gene>
<reference evidence="7 8" key="1">
    <citation type="journal article" date="2024" name="bioRxiv">
        <title>A reference genome for Trichogramma kaykai: A tiny desert-dwelling parasitoid wasp with competing sex-ratio distorters.</title>
        <authorList>
            <person name="Culotta J."/>
            <person name="Lindsey A.R."/>
        </authorList>
    </citation>
    <scope>NUCLEOTIDE SEQUENCE [LARGE SCALE GENOMIC DNA]</scope>
    <source>
        <strain evidence="7 8">KSX58</strain>
    </source>
</reference>
<dbReference type="InterPro" id="IPR008380">
    <property type="entry name" value="HAD-SF_hydro_IG_5-nucl"/>
</dbReference>
<dbReference type="InterPro" id="IPR036412">
    <property type="entry name" value="HAD-like_sf"/>
</dbReference>
<dbReference type="FunFam" id="3.40.50.1000:FF:000086">
    <property type="entry name" value="LD24878p"/>
    <property type="match status" value="1"/>
</dbReference>
<dbReference type="EMBL" id="JBJJXI010000098">
    <property type="protein sequence ID" value="KAL3393299.1"/>
    <property type="molecule type" value="Genomic_DNA"/>
</dbReference>
<evidence type="ECO:0000256" key="6">
    <source>
        <dbReference type="ARBA" id="ARBA00069357"/>
    </source>
</evidence>
<keyword evidence="8" id="KW-1185">Reference proteome</keyword>